<evidence type="ECO:0000313" key="1">
    <source>
        <dbReference type="EMBL" id="KKL66400.1"/>
    </source>
</evidence>
<reference evidence="1" key="1">
    <citation type="journal article" date="2015" name="Nature">
        <title>Complex archaea that bridge the gap between prokaryotes and eukaryotes.</title>
        <authorList>
            <person name="Spang A."/>
            <person name="Saw J.H."/>
            <person name="Jorgensen S.L."/>
            <person name="Zaremba-Niedzwiedzka K."/>
            <person name="Martijn J."/>
            <person name="Lind A.E."/>
            <person name="van Eijk R."/>
            <person name="Schleper C."/>
            <person name="Guy L."/>
            <person name="Ettema T.J."/>
        </authorList>
    </citation>
    <scope>NUCLEOTIDE SEQUENCE</scope>
</reference>
<organism evidence="1">
    <name type="scientific">marine sediment metagenome</name>
    <dbReference type="NCBI Taxonomy" id="412755"/>
    <lineage>
        <taxon>unclassified sequences</taxon>
        <taxon>metagenomes</taxon>
        <taxon>ecological metagenomes</taxon>
    </lineage>
</organism>
<gene>
    <name evidence="1" type="ORF">LCGC14_2145350</name>
</gene>
<protein>
    <submittedName>
        <fullName evidence="1">Uncharacterized protein</fullName>
    </submittedName>
</protein>
<name>A0A0F9GA65_9ZZZZ</name>
<accession>A0A0F9GA65</accession>
<comment type="caution">
    <text evidence="1">The sequence shown here is derived from an EMBL/GenBank/DDBJ whole genome shotgun (WGS) entry which is preliminary data.</text>
</comment>
<sequence>MMINETNNKKNDKILNEIAKDLSFYLLNGNLTSFIENIEPNLLNINKIEKILRIHFILTEKSEYCKIGVVDFIKNLSTRMRRIKTIINPTPEILDGEVKGRINWKRTLNLRNKNYPVGDRLYVCDRRNKDYNISENLVLKKLLSIVYNIIFEDLGKIVEKRPKNHWLFKWLDLQERNKCLIDEFFEIFHKNIYLKRISIKNKKITNRMLIKASKSRILIYREASYLLKKYYNLMNFNLEPKEAKYLLKNTFILPERISVLFELYWVIKIIRSSNLNNENNFKFELREYNKNLVANWILDDFEYKIYHDSTGNFKLSEKTQDIKKIIKNGEKLILKKLK</sequence>
<dbReference type="AlphaFoldDB" id="A0A0F9GA65"/>
<proteinExistence type="predicted"/>
<dbReference type="EMBL" id="LAZR01027218">
    <property type="protein sequence ID" value="KKL66400.1"/>
    <property type="molecule type" value="Genomic_DNA"/>
</dbReference>